<name>A0A087G9E9_ARAAL</name>
<proteinExistence type="predicted"/>
<dbReference type="Proteomes" id="UP000029120">
    <property type="component" value="Chromosome 8"/>
</dbReference>
<accession>A0A087G9E9</accession>
<dbReference type="eggNOG" id="KOG1674">
    <property type="taxonomic scope" value="Eukaryota"/>
</dbReference>
<dbReference type="EMBL" id="CM002876">
    <property type="protein sequence ID" value="KFK26501.1"/>
    <property type="molecule type" value="Genomic_DNA"/>
</dbReference>
<protein>
    <submittedName>
        <fullName evidence="2">Uncharacterized protein</fullName>
    </submittedName>
</protein>
<evidence type="ECO:0000256" key="1">
    <source>
        <dbReference type="SAM" id="MobiDB-lite"/>
    </source>
</evidence>
<dbReference type="AlphaFoldDB" id="A0A087G9E9"/>
<feature type="compositionally biased region" description="Basic residues" evidence="1">
    <location>
        <begin position="1"/>
        <end position="15"/>
    </location>
</feature>
<keyword evidence="3" id="KW-1185">Reference proteome</keyword>
<gene>
    <name evidence="2" type="ordered locus">AALP_Aa8g257600</name>
</gene>
<dbReference type="Gramene" id="KFK26501">
    <property type="protein sequence ID" value="KFK26501"/>
    <property type="gene ID" value="AALP_AA8G257600"/>
</dbReference>
<evidence type="ECO:0000313" key="3">
    <source>
        <dbReference type="Proteomes" id="UP000029120"/>
    </source>
</evidence>
<evidence type="ECO:0000313" key="2">
    <source>
        <dbReference type="EMBL" id="KFK26501.1"/>
    </source>
</evidence>
<feature type="region of interest" description="Disordered" evidence="1">
    <location>
        <begin position="1"/>
        <end position="50"/>
    </location>
</feature>
<sequence length="108" mass="12384">MSSNKNSKKTPHKFLTKSPQTSSASKYQVKIKSPPKVALISPPRRNGNLVKKSPKASILNLKQRFHGLKSESYQLQQGSGDRSHYQDWRQKSTGKIDEMNDNRVQFWL</sequence>
<feature type="compositionally biased region" description="Polar residues" evidence="1">
    <location>
        <begin position="17"/>
        <end position="26"/>
    </location>
</feature>
<organism evidence="2 3">
    <name type="scientific">Arabis alpina</name>
    <name type="common">Alpine rock-cress</name>
    <dbReference type="NCBI Taxonomy" id="50452"/>
    <lineage>
        <taxon>Eukaryota</taxon>
        <taxon>Viridiplantae</taxon>
        <taxon>Streptophyta</taxon>
        <taxon>Embryophyta</taxon>
        <taxon>Tracheophyta</taxon>
        <taxon>Spermatophyta</taxon>
        <taxon>Magnoliopsida</taxon>
        <taxon>eudicotyledons</taxon>
        <taxon>Gunneridae</taxon>
        <taxon>Pentapetalae</taxon>
        <taxon>rosids</taxon>
        <taxon>malvids</taxon>
        <taxon>Brassicales</taxon>
        <taxon>Brassicaceae</taxon>
        <taxon>Arabideae</taxon>
        <taxon>Arabis</taxon>
    </lineage>
</organism>
<reference evidence="3" key="1">
    <citation type="journal article" date="2015" name="Nat. Plants">
        <title>Genome expansion of Arabis alpina linked with retrotransposition and reduced symmetric DNA methylation.</title>
        <authorList>
            <person name="Willing E.M."/>
            <person name="Rawat V."/>
            <person name="Mandakova T."/>
            <person name="Maumus F."/>
            <person name="James G.V."/>
            <person name="Nordstroem K.J."/>
            <person name="Becker C."/>
            <person name="Warthmann N."/>
            <person name="Chica C."/>
            <person name="Szarzynska B."/>
            <person name="Zytnicki M."/>
            <person name="Albani M.C."/>
            <person name="Kiefer C."/>
            <person name="Bergonzi S."/>
            <person name="Castaings L."/>
            <person name="Mateos J.L."/>
            <person name="Berns M.C."/>
            <person name="Bujdoso N."/>
            <person name="Piofczyk T."/>
            <person name="de Lorenzo L."/>
            <person name="Barrero-Sicilia C."/>
            <person name="Mateos I."/>
            <person name="Piednoel M."/>
            <person name="Hagmann J."/>
            <person name="Chen-Min-Tao R."/>
            <person name="Iglesias-Fernandez R."/>
            <person name="Schuster S.C."/>
            <person name="Alonso-Blanco C."/>
            <person name="Roudier F."/>
            <person name="Carbonero P."/>
            <person name="Paz-Ares J."/>
            <person name="Davis S.J."/>
            <person name="Pecinka A."/>
            <person name="Quesneville H."/>
            <person name="Colot V."/>
            <person name="Lysak M.A."/>
            <person name="Weigel D."/>
            <person name="Coupland G."/>
            <person name="Schneeberger K."/>
        </authorList>
    </citation>
    <scope>NUCLEOTIDE SEQUENCE [LARGE SCALE GENOMIC DNA]</scope>
    <source>
        <strain evidence="3">cv. Pajares</strain>
    </source>
</reference>